<name>D5ZSQ8_STRV1</name>
<reference evidence="3" key="1">
    <citation type="submission" date="2008-12" db="EMBL/GenBank/DDBJ databases">
        <title>Annotation of Streptomyces ghanaensis ATCC 14672.</title>
        <authorList>
            <consortium name="The Broad Institute Genome Sequencing Platform"/>
            <consortium name="Broad Institute Microbial Sequencing Center"/>
            <person name="Fischbach M."/>
            <person name="Ward D."/>
            <person name="Young S."/>
            <person name="Kodira C.D."/>
            <person name="Zeng Q."/>
            <person name="Koehrsen M."/>
            <person name="Godfrey P."/>
            <person name="Alvarado L."/>
            <person name="Berlin A.M."/>
            <person name="Borenstein D."/>
            <person name="Chen Z."/>
            <person name="Engels R."/>
            <person name="Freedman E."/>
            <person name="Gellesch M."/>
            <person name="Goldberg J."/>
            <person name="Griggs A."/>
            <person name="Gujja S."/>
            <person name="Heiman D.I."/>
            <person name="Hepburn T.A."/>
            <person name="Howarth C."/>
            <person name="Jen D."/>
            <person name="Larson L."/>
            <person name="Lewis B."/>
            <person name="Mehta T."/>
            <person name="Park D."/>
            <person name="Pearson M."/>
            <person name="Roberts A."/>
            <person name="Saif S."/>
            <person name="Shea T.D."/>
            <person name="Shenoy N."/>
            <person name="Sisk P."/>
            <person name="Stolte C."/>
            <person name="Sykes S.N."/>
            <person name="Walk T."/>
            <person name="White J."/>
            <person name="Yandava C."/>
            <person name="Straight P."/>
            <person name="Clardy J."/>
            <person name="Hung D."/>
            <person name="Kolter R."/>
            <person name="Mekalanos J."/>
            <person name="Walker S."/>
            <person name="Walsh C.T."/>
            <person name="Wieland B.L.C."/>
            <person name="Ilzarbe M."/>
            <person name="Galagan J."/>
            <person name="Nusbaum C."/>
            <person name="Birren B."/>
        </authorList>
    </citation>
    <scope>NUCLEOTIDE SEQUENCE [LARGE SCALE GENOMIC DNA]</scope>
    <source>
        <strain evidence="3">ATCC 14672 / DSM 40746 / JCM 4963 / KCTC 9882 / NRRL B-12104 / FH 1290</strain>
    </source>
</reference>
<evidence type="ECO:0000313" key="2">
    <source>
        <dbReference type="EMBL" id="EFE64779.2"/>
    </source>
</evidence>
<accession>D5ZSQ8</accession>
<keyword evidence="1" id="KW-0472">Membrane</keyword>
<evidence type="ECO:0000256" key="1">
    <source>
        <dbReference type="SAM" id="Phobius"/>
    </source>
</evidence>
<proteinExistence type="predicted"/>
<organism evidence="2 3">
    <name type="scientific">Streptomyces viridosporus (strain ATCC 14672 / DSM 40746 / JCM 4963 / KCTC 9882 / NRRL B-12104 / FH 1290)</name>
    <name type="common">Streptomyces ghanaensis</name>
    <dbReference type="NCBI Taxonomy" id="566461"/>
    <lineage>
        <taxon>Bacteria</taxon>
        <taxon>Bacillati</taxon>
        <taxon>Actinomycetota</taxon>
        <taxon>Actinomycetes</taxon>
        <taxon>Kitasatosporales</taxon>
        <taxon>Streptomycetaceae</taxon>
        <taxon>Streptomyces</taxon>
    </lineage>
</organism>
<protein>
    <submittedName>
        <fullName evidence="2">Predicted protein</fullName>
    </submittedName>
</protein>
<dbReference type="eggNOG" id="ENOG5032EUH">
    <property type="taxonomic scope" value="Bacteria"/>
</dbReference>
<dbReference type="Proteomes" id="UP000003824">
    <property type="component" value="Unassembled WGS sequence"/>
</dbReference>
<keyword evidence="1" id="KW-0812">Transmembrane</keyword>
<gene>
    <name evidence="2" type="ORF">SSFG_00036</name>
</gene>
<keyword evidence="1" id="KW-1133">Transmembrane helix</keyword>
<dbReference type="RefSeq" id="WP_004978506.1">
    <property type="nucleotide sequence ID" value="NZ_DS999641.1"/>
</dbReference>
<dbReference type="AlphaFoldDB" id="D5ZSQ8"/>
<dbReference type="EMBL" id="DS999641">
    <property type="protein sequence ID" value="EFE64779.2"/>
    <property type="molecule type" value="Genomic_DNA"/>
</dbReference>
<feature type="transmembrane region" description="Helical" evidence="1">
    <location>
        <begin position="25"/>
        <end position="45"/>
    </location>
</feature>
<feature type="transmembrane region" description="Helical" evidence="1">
    <location>
        <begin position="51"/>
        <end position="71"/>
    </location>
</feature>
<evidence type="ECO:0000313" key="3">
    <source>
        <dbReference type="Proteomes" id="UP000003824"/>
    </source>
</evidence>
<sequence length="92" mass="10141">MAVSEWERVIRARGRQRLKIIVRHIIRRPVLITGLIGLLVLFNLVKDSFPLVHGLAALAGTMLIMASMGRCRTPAEEPAREDAALPADTDGK</sequence>